<evidence type="ECO:0000313" key="2">
    <source>
        <dbReference type="Proteomes" id="UP000789375"/>
    </source>
</evidence>
<organism evidence="1 2">
    <name type="scientific">Funneliformis mosseae</name>
    <name type="common">Endomycorrhizal fungus</name>
    <name type="synonym">Glomus mosseae</name>
    <dbReference type="NCBI Taxonomy" id="27381"/>
    <lineage>
        <taxon>Eukaryota</taxon>
        <taxon>Fungi</taxon>
        <taxon>Fungi incertae sedis</taxon>
        <taxon>Mucoromycota</taxon>
        <taxon>Glomeromycotina</taxon>
        <taxon>Glomeromycetes</taxon>
        <taxon>Glomerales</taxon>
        <taxon>Glomeraceae</taxon>
        <taxon>Funneliformis</taxon>
    </lineage>
</organism>
<proteinExistence type="predicted"/>
<dbReference type="Proteomes" id="UP000789375">
    <property type="component" value="Unassembled WGS sequence"/>
</dbReference>
<accession>A0A9N9N3H0</accession>
<dbReference type="AlphaFoldDB" id="A0A9N9N3H0"/>
<comment type="caution">
    <text evidence="1">The sequence shown here is derived from an EMBL/GenBank/DDBJ whole genome shotgun (WGS) entry which is preliminary data.</text>
</comment>
<keyword evidence="2" id="KW-1185">Reference proteome</keyword>
<gene>
    <name evidence="1" type="ORF">FMOSSE_LOCUS13716</name>
</gene>
<protein>
    <submittedName>
        <fullName evidence="1">3030_t:CDS:1</fullName>
    </submittedName>
</protein>
<evidence type="ECO:0000313" key="1">
    <source>
        <dbReference type="EMBL" id="CAG8698680.1"/>
    </source>
</evidence>
<dbReference type="EMBL" id="CAJVPP010008650">
    <property type="protein sequence ID" value="CAG8698680.1"/>
    <property type="molecule type" value="Genomic_DNA"/>
</dbReference>
<sequence length="116" mass="12962">MGSSLGMIDKNADLRISNLKNLMHYRNWADDLEIVQFSNLVTQMVEKVPVYKVSFGDSARSNLFNDIEVQELATAAITAMVTASMLPPPSPSPPFIKLIHAFILSQIAFYYEVPNI</sequence>
<reference evidence="1" key="1">
    <citation type="submission" date="2021-06" db="EMBL/GenBank/DDBJ databases">
        <authorList>
            <person name="Kallberg Y."/>
            <person name="Tangrot J."/>
            <person name="Rosling A."/>
        </authorList>
    </citation>
    <scope>NUCLEOTIDE SEQUENCE</scope>
    <source>
        <strain evidence="1">87-6 pot B 2015</strain>
    </source>
</reference>
<name>A0A9N9N3H0_FUNMO</name>